<dbReference type="Proteomes" id="UP001180081">
    <property type="component" value="Unassembled WGS sequence"/>
</dbReference>
<evidence type="ECO:0000313" key="1">
    <source>
        <dbReference type="EMBL" id="MDN3578739.1"/>
    </source>
</evidence>
<keyword evidence="2" id="KW-1185">Reference proteome</keyword>
<dbReference type="Gene3D" id="2.60.120.10">
    <property type="entry name" value="Jelly Rolls"/>
    <property type="match status" value="1"/>
</dbReference>
<gene>
    <name evidence="1" type="ORF">QWZ03_18385</name>
</gene>
<sequence>MTRRVLTGDDFRTMPWRNGGGSTCELYRLPHPQRPDDFALRLSIATVAQGGPFSSFPLIDRTLLLLEGDGMALQFEAGEEVLLSEPLQPLRFAGEAAVSCRLLGGSLRDFNLMVARDWGEASLAVEQLAAGQSVTLDGSRVLVYLLQGQLDDADGSLLPGQLLLLQNPAQTLTATAACRYIRVVAAPRACIPSP</sequence>
<comment type="caution">
    <text evidence="1">The sequence shown here is derived from an EMBL/GenBank/DDBJ whole genome shotgun (WGS) entry which is preliminary data.</text>
</comment>
<organism evidence="1 2">
    <name type="scientific">Chitinimonas viridis</name>
    <dbReference type="NCBI Taxonomy" id="664880"/>
    <lineage>
        <taxon>Bacteria</taxon>
        <taxon>Pseudomonadati</taxon>
        <taxon>Pseudomonadota</taxon>
        <taxon>Betaproteobacteria</taxon>
        <taxon>Neisseriales</taxon>
        <taxon>Chitinibacteraceae</taxon>
        <taxon>Chitinimonas</taxon>
    </lineage>
</organism>
<dbReference type="InterPro" id="IPR014710">
    <property type="entry name" value="RmlC-like_jellyroll"/>
</dbReference>
<dbReference type="Pfam" id="PF05962">
    <property type="entry name" value="HutD"/>
    <property type="match status" value="1"/>
</dbReference>
<dbReference type="SUPFAM" id="SSF51182">
    <property type="entry name" value="RmlC-like cupins"/>
    <property type="match status" value="1"/>
</dbReference>
<dbReference type="EMBL" id="JAUFPU010000018">
    <property type="protein sequence ID" value="MDN3578739.1"/>
    <property type="molecule type" value="Genomic_DNA"/>
</dbReference>
<reference evidence="1" key="1">
    <citation type="journal article" date="2014" name="Int. J. Syst. Evol. Microbiol.">
        <title>Complete genome of a new Firmicutes species belonging to the dominant human colonic microbiota ('Ruminococcus bicirculans') reveals two chromosomes and a selective capacity to utilize plant glucans.</title>
        <authorList>
            <consortium name="NISC Comparative Sequencing Program"/>
            <person name="Wegmann U."/>
            <person name="Louis P."/>
            <person name="Goesmann A."/>
            <person name="Henrissat B."/>
            <person name="Duncan S.H."/>
            <person name="Flint H.J."/>
        </authorList>
    </citation>
    <scope>NUCLEOTIDE SEQUENCE</scope>
    <source>
        <strain evidence="1">CECT 7703</strain>
    </source>
</reference>
<name>A0ABT8B920_9NEIS</name>
<reference evidence="1" key="2">
    <citation type="submission" date="2023-06" db="EMBL/GenBank/DDBJ databases">
        <authorList>
            <person name="Lucena T."/>
            <person name="Sun Q."/>
        </authorList>
    </citation>
    <scope>NUCLEOTIDE SEQUENCE</scope>
    <source>
        <strain evidence="1">CECT 7703</strain>
    </source>
</reference>
<dbReference type="InterPro" id="IPR011051">
    <property type="entry name" value="RmlC_Cupin_sf"/>
</dbReference>
<evidence type="ECO:0000313" key="2">
    <source>
        <dbReference type="Proteomes" id="UP001180081"/>
    </source>
</evidence>
<protein>
    <submittedName>
        <fullName evidence="1">HutD family protein</fullName>
    </submittedName>
</protein>
<dbReference type="PANTHER" id="PTHR37943:SF1">
    <property type="entry name" value="PROTEIN VES"/>
    <property type="match status" value="1"/>
</dbReference>
<dbReference type="CDD" id="cd20293">
    <property type="entry name" value="cupin_HutD_N"/>
    <property type="match status" value="1"/>
</dbReference>
<dbReference type="RefSeq" id="WP_290334069.1">
    <property type="nucleotide sequence ID" value="NZ_JAUFPU010000018.1"/>
</dbReference>
<dbReference type="PANTHER" id="PTHR37943">
    <property type="entry name" value="PROTEIN VES"/>
    <property type="match status" value="1"/>
</dbReference>
<proteinExistence type="predicted"/>
<dbReference type="InterPro" id="IPR010282">
    <property type="entry name" value="Uncharacterised_HutD/Ves"/>
</dbReference>
<accession>A0ABT8B920</accession>